<protein>
    <submittedName>
        <fullName evidence="1">Uncharacterized protein</fullName>
    </submittedName>
</protein>
<proteinExistence type="predicted"/>
<dbReference type="EMBL" id="JAHMHR010000080">
    <property type="protein sequence ID" value="KAK1658018.1"/>
    <property type="molecule type" value="Genomic_DNA"/>
</dbReference>
<dbReference type="GeneID" id="85452292"/>
<evidence type="ECO:0000313" key="1">
    <source>
        <dbReference type="EMBL" id="KAK1658018.1"/>
    </source>
</evidence>
<dbReference type="Proteomes" id="UP001224890">
    <property type="component" value="Unassembled WGS sequence"/>
</dbReference>
<gene>
    <name evidence="1" type="ORF">BDP55DRAFT_520483</name>
</gene>
<name>A0AAJ0A7N5_9PEZI</name>
<organism evidence="1 2">
    <name type="scientific">Colletotrichum godetiae</name>
    <dbReference type="NCBI Taxonomy" id="1209918"/>
    <lineage>
        <taxon>Eukaryota</taxon>
        <taxon>Fungi</taxon>
        <taxon>Dikarya</taxon>
        <taxon>Ascomycota</taxon>
        <taxon>Pezizomycotina</taxon>
        <taxon>Sordariomycetes</taxon>
        <taxon>Hypocreomycetidae</taxon>
        <taxon>Glomerellales</taxon>
        <taxon>Glomerellaceae</taxon>
        <taxon>Colletotrichum</taxon>
        <taxon>Colletotrichum acutatum species complex</taxon>
    </lineage>
</organism>
<accession>A0AAJ0A7N5</accession>
<evidence type="ECO:0000313" key="2">
    <source>
        <dbReference type="Proteomes" id="UP001224890"/>
    </source>
</evidence>
<feature type="non-terminal residue" evidence="1">
    <location>
        <position position="155"/>
    </location>
</feature>
<dbReference type="AlphaFoldDB" id="A0AAJ0A7N5"/>
<reference evidence="1" key="1">
    <citation type="submission" date="2021-06" db="EMBL/GenBank/DDBJ databases">
        <title>Comparative genomics, transcriptomics and evolutionary studies reveal genomic signatures of adaptation to plant cell wall in hemibiotrophic fungi.</title>
        <authorList>
            <consortium name="DOE Joint Genome Institute"/>
            <person name="Baroncelli R."/>
            <person name="Diaz J.F."/>
            <person name="Benocci T."/>
            <person name="Peng M."/>
            <person name="Battaglia E."/>
            <person name="Haridas S."/>
            <person name="Andreopoulos W."/>
            <person name="Labutti K."/>
            <person name="Pangilinan J."/>
            <person name="Floch G.L."/>
            <person name="Makela M.R."/>
            <person name="Henrissat B."/>
            <person name="Grigoriev I.V."/>
            <person name="Crouch J.A."/>
            <person name="De Vries R.P."/>
            <person name="Sukno S.A."/>
            <person name="Thon M.R."/>
        </authorList>
    </citation>
    <scope>NUCLEOTIDE SEQUENCE</scope>
    <source>
        <strain evidence="1">CBS 193.32</strain>
    </source>
</reference>
<comment type="caution">
    <text evidence="1">The sequence shown here is derived from an EMBL/GenBank/DDBJ whole genome shotgun (WGS) entry which is preliminary data.</text>
</comment>
<dbReference type="RefSeq" id="XP_060422782.1">
    <property type="nucleotide sequence ID" value="XM_060567766.1"/>
</dbReference>
<sequence length="155" mass="17424">MPPSDSDNFDFDAPEVIAVREDEGQSPEVIEQCFQLRVRYTSVGFVSFRLLPVPYSMPTKTTAWLQIRANCIESLDKMLYDKANTDSPSPPYLEAVRRRLNGMQSVTRLQFQLHRDGHIDLITPVDSDAEDILGEPVLKIGASLMSLATASRFSM</sequence>
<keyword evidence="2" id="KW-1185">Reference proteome</keyword>